<name>A0A1R1RY09_9BACI</name>
<dbReference type="AlphaFoldDB" id="A0A1R1RY09"/>
<sequence>MGKFSIKLLKIWLAIPRWFRIFTLSAITIYVLSSFFINGVKHLLKLDTASFIISIIASGIILLIFNKHSEIK</sequence>
<gene>
    <name evidence="2" type="ORF">BW143_12495</name>
</gene>
<evidence type="ECO:0000256" key="1">
    <source>
        <dbReference type="SAM" id="Phobius"/>
    </source>
</evidence>
<proteinExistence type="predicted"/>
<evidence type="ECO:0000313" key="3">
    <source>
        <dbReference type="Proteomes" id="UP000187367"/>
    </source>
</evidence>
<evidence type="ECO:0000313" key="2">
    <source>
        <dbReference type="EMBL" id="OMI05031.1"/>
    </source>
</evidence>
<comment type="caution">
    <text evidence="2">The sequence shown here is derived from an EMBL/GenBank/DDBJ whole genome shotgun (WGS) entry which is preliminary data.</text>
</comment>
<accession>A0A1R1QK57</accession>
<accession>A0A1R1RY09</accession>
<keyword evidence="1" id="KW-1133">Transmembrane helix</keyword>
<feature type="transmembrane region" description="Helical" evidence="1">
    <location>
        <begin position="21"/>
        <end position="40"/>
    </location>
</feature>
<keyword evidence="1" id="KW-0812">Transmembrane</keyword>
<feature type="transmembrane region" description="Helical" evidence="1">
    <location>
        <begin position="46"/>
        <end position="65"/>
    </location>
</feature>
<organism evidence="2 3">
    <name type="scientific">Bacillus swezeyi</name>
    <dbReference type="NCBI Taxonomy" id="1925020"/>
    <lineage>
        <taxon>Bacteria</taxon>
        <taxon>Bacillati</taxon>
        <taxon>Bacillota</taxon>
        <taxon>Bacilli</taxon>
        <taxon>Bacillales</taxon>
        <taxon>Bacillaceae</taxon>
        <taxon>Bacillus</taxon>
    </lineage>
</organism>
<dbReference type="Proteomes" id="UP000187367">
    <property type="component" value="Unassembled WGS sequence"/>
</dbReference>
<protein>
    <submittedName>
        <fullName evidence="2">Uncharacterized protein</fullName>
    </submittedName>
</protein>
<keyword evidence="1" id="KW-0472">Membrane</keyword>
<dbReference type="EMBL" id="MTJL01000023">
    <property type="protein sequence ID" value="OMI05031.1"/>
    <property type="molecule type" value="Genomic_DNA"/>
</dbReference>
<keyword evidence="3" id="KW-1185">Reference proteome</keyword>
<reference evidence="2 3" key="1">
    <citation type="submission" date="2017-01" db="EMBL/GenBank/DDBJ databases">
        <title>Bacillus phylogenomics.</title>
        <authorList>
            <person name="Dunlap C."/>
        </authorList>
    </citation>
    <scope>NUCLEOTIDE SEQUENCE [LARGE SCALE GENOMIC DNA]</scope>
    <source>
        <strain evidence="2 3">NRRL B-41282</strain>
    </source>
</reference>